<dbReference type="AlphaFoldDB" id="A0A1G7M687"/>
<proteinExistence type="predicted"/>
<gene>
    <name evidence="2" type="ORF">SAMN05216553_102116</name>
</gene>
<feature type="region of interest" description="Disordered" evidence="1">
    <location>
        <begin position="297"/>
        <end position="326"/>
    </location>
</feature>
<evidence type="ECO:0000313" key="2">
    <source>
        <dbReference type="EMBL" id="SDF57106.1"/>
    </source>
</evidence>
<dbReference type="STRING" id="200378.SAMN05216553_102116"/>
<dbReference type="EMBL" id="FNCC01000002">
    <property type="protein sequence ID" value="SDF57106.1"/>
    <property type="molecule type" value="Genomic_DNA"/>
</dbReference>
<reference evidence="3" key="1">
    <citation type="submission" date="2016-10" db="EMBL/GenBank/DDBJ databases">
        <authorList>
            <person name="Varghese N."/>
            <person name="Submissions S."/>
        </authorList>
    </citation>
    <scope>NUCLEOTIDE SEQUENCE [LARGE SCALE GENOMIC DNA]</scope>
    <source>
        <strain evidence="3">CGMCC 4.3506</strain>
    </source>
</reference>
<dbReference type="RefSeq" id="WP_090045963.1">
    <property type="nucleotide sequence ID" value="NZ_FNCC01000002.1"/>
</dbReference>
<protein>
    <recommendedName>
        <fullName evidence="4">SPFH domain / Band 7 family protein</fullName>
    </recommendedName>
</protein>
<evidence type="ECO:0000256" key="1">
    <source>
        <dbReference type="SAM" id="MobiDB-lite"/>
    </source>
</evidence>
<dbReference type="OrthoDB" id="4132762at2"/>
<evidence type="ECO:0008006" key="4">
    <source>
        <dbReference type="Google" id="ProtNLM"/>
    </source>
</evidence>
<dbReference type="Proteomes" id="UP000199623">
    <property type="component" value="Unassembled WGS sequence"/>
</dbReference>
<sequence length="326" mass="35902">MTHNDNYPVCEERTLPAVKRRVFTKRRDVSELPPQNPGTVLVFEVGGRYEAFSERRHLTGAEEAVIDAVTVSVVDVRARLVDVELAIPSANPGNDFLVHVRFGCTVTDAEVVVASRLTNAAHVLREYLRRDRPLVELGCDYRIDELNEVRKLVNARVTAYCRLEQPRVPGLAVELSTVEVLTPGELRTHGGRMQEEAWEQQYTTLKLSGQRGSAEFLRDMISQGPEMADAMALSRGEITAAQIAAQKRADTELEVQNALRVLSLLGNADGLNHIGYDPAHLIDKITQAKLGVQPAPQIAPAGRRRAVTAGQNDDKPGFAPNEDDLA</sequence>
<name>A0A1G7M687_9PSEU</name>
<evidence type="ECO:0000313" key="3">
    <source>
        <dbReference type="Proteomes" id="UP000199623"/>
    </source>
</evidence>
<organism evidence="2 3">
    <name type="scientific">Lentzea fradiae</name>
    <dbReference type="NCBI Taxonomy" id="200378"/>
    <lineage>
        <taxon>Bacteria</taxon>
        <taxon>Bacillati</taxon>
        <taxon>Actinomycetota</taxon>
        <taxon>Actinomycetes</taxon>
        <taxon>Pseudonocardiales</taxon>
        <taxon>Pseudonocardiaceae</taxon>
        <taxon>Lentzea</taxon>
    </lineage>
</organism>
<accession>A0A1G7M687</accession>
<keyword evidence="3" id="KW-1185">Reference proteome</keyword>